<dbReference type="Gene3D" id="2.60.40.1890">
    <property type="entry name" value="PCu(A)C copper chaperone"/>
    <property type="match status" value="1"/>
</dbReference>
<dbReference type="InterPro" id="IPR058248">
    <property type="entry name" value="Lxx211020-like"/>
</dbReference>
<dbReference type="EMBL" id="JBEXZR010000010">
    <property type="protein sequence ID" value="MEU0708566.1"/>
    <property type="molecule type" value="Genomic_DNA"/>
</dbReference>
<dbReference type="PANTHER" id="PTHR36302:SF1">
    <property type="entry name" value="COPPER CHAPERONE PCU(A)C"/>
    <property type="match status" value="1"/>
</dbReference>
<evidence type="ECO:0000313" key="1">
    <source>
        <dbReference type="EMBL" id="MEU0708566.1"/>
    </source>
</evidence>
<comment type="caution">
    <text evidence="1">The sequence shown here is derived from an EMBL/GenBank/DDBJ whole genome shotgun (WGS) entry which is preliminary data.</text>
</comment>
<accession>A0ABV2W4U7</accession>
<gene>
    <name evidence="1" type="ORF">ABZ508_14530</name>
</gene>
<dbReference type="Pfam" id="PF04314">
    <property type="entry name" value="PCuAC"/>
    <property type="match status" value="1"/>
</dbReference>
<proteinExistence type="predicted"/>
<name>A0ABV2W4U7_9ACTN</name>
<dbReference type="SUPFAM" id="SSF110087">
    <property type="entry name" value="DR1885-like metal-binding protein"/>
    <property type="match status" value="1"/>
</dbReference>
<sequence length="164" mass="17188">MTGRRTPLAAVTLIATGVLATVLALGVTTGLARPFGPSGPDLAVSGAYLPQPVTAQIAGGYLTVTNRGDTADELTSVTSDLSDDITMHRSVGDEMRQVTSFEIPAHGTLELKRGGSHLMFMRLDHRPLEGDRVSVTLHFAKTSPITLDVPVEAPTFNPGAGPRA</sequence>
<dbReference type="InterPro" id="IPR007410">
    <property type="entry name" value="LpqE-like"/>
</dbReference>
<keyword evidence="2" id="KW-1185">Reference proteome</keyword>
<protein>
    <submittedName>
        <fullName evidence="1">Copper chaperone PCu(A)C</fullName>
    </submittedName>
</protein>
<evidence type="ECO:0000313" key="2">
    <source>
        <dbReference type="Proteomes" id="UP001550378"/>
    </source>
</evidence>
<dbReference type="InterPro" id="IPR036182">
    <property type="entry name" value="PCuAC_sf"/>
</dbReference>
<organism evidence="1 2">
    <name type="scientific">Streptomyces lavendulocolor</name>
    <dbReference type="NCBI Taxonomy" id="67316"/>
    <lineage>
        <taxon>Bacteria</taxon>
        <taxon>Bacillati</taxon>
        <taxon>Actinomycetota</taxon>
        <taxon>Actinomycetes</taxon>
        <taxon>Kitasatosporales</taxon>
        <taxon>Streptomycetaceae</taxon>
        <taxon>Streptomyces</taxon>
    </lineage>
</organism>
<reference evidence="1 2" key="1">
    <citation type="submission" date="2024-06" db="EMBL/GenBank/DDBJ databases">
        <title>The Natural Products Discovery Center: Release of the First 8490 Sequenced Strains for Exploring Actinobacteria Biosynthetic Diversity.</title>
        <authorList>
            <person name="Kalkreuter E."/>
            <person name="Kautsar S.A."/>
            <person name="Yang D."/>
            <person name="Bader C.D."/>
            <person name="Teijaro C.N."/>
            <person name="Fluegel L."/>
            <person name="Davis C.M."/>
            <person name="Simpson J.R."/>
            <person name="Lauterbach L."/>
            <person name="Steele A.D."/>
            <person name="Gui C."/>
            <person name="Meng S."/>
            <person name="Li G."/>
            <person name="Viehrig K."/>
            <person name="Ye F."/>
            <person name="Su P."/>
            <person name="Kiefer A.F."/>
            <person name="Nichols A."/>
            <person name="Cepeda A.J."/>
            <person name="Yan W."/>
            <person name="Fan B."/>
            <person name="Jiang Y."/>
            <person name="Adhikari A."/>
            <person name="Zheng C.-J."/>
            <person name="Schuster L."/>
            <person name="Cowan T.M."/>
            <person name="Smanski M.J."/>
            <person name="Chevrette M.G."/>
            <person name="De Carvalho L.P.S."/>
            <person name="Shen B."/>
        </authorList>
    </citation>
    <scope>NUCLEOTIDE SEQUENCE [LARGE SCALE GENOMIC DNA]</scope>
    <source>
        <strain evidence="1 2">NPDC006337</strain>
    </source>
</reference>
<dbReference type="Proteomes" id="UP001550378">
    <property type="component" value="Unassembled WGS sequence"/>
</dbReference>
<dbReference type="RefSeq" id="WP_189898417.1">
    <property type="nucleotide sequence ID" value="NZ_JBEXZP010000643.1"/>
</dbReference>
<dbReference type="PANTHER" id="PTHR36302">
    <property type="entry name" value="BLR7088 PROTEIN"/>
    <property type="match status" value="1"/>
</dbReference>